<dbReference type="InterPro" id="IPR000911">
    <property type="entry name" value="Ribosomal_uL11"/>
</dbReference>
<dbReference type="PANTHER" id="PTHR11661">
    <property type="entry name" value="60S RIBOSOMAL PROTEIN L12"/>
    <property type="match status" value="1"/>
</dbReference>
<evidence type="ECO:0000313" key="12">
    <source>
        <dbReference type="EMBL" id="OGZ18058.1"/>
    </source>
</evidence>
<comment type="function">
    <text evidence="7 9">Forms part of the ribosomal stalk which helps the ribosome interact with GTP-bound translation factors.</text>
</comment>
<dbReference type="Pfam" id="PF03946">
    <property type="entry name" value="Ribosomal_L11_N"/>
    <property type="match status" value="1"/>
</dbReference>
<organism evidence="12 13">
    <name type="scientific">Candidatus Nealsonbacteria bacterium RBG_13_37_56</name>
    <dbReference type="NCBI Taxonomy" id="1801661"/>
    <lineage>
        <taxon>Bacteria</taxon>
        <taxon>Candidatus Nealsoniibacteriota</taxon>
    </lineage>
</organism>
<accession>A0A1G2DYQ7</accession>
<proteinExistence type="inferred from homology"/>
<evidence type="ECO:0000256" key="6">
    <source>
        <dbReference type="ARBA" id="ARBA00023274"/>
    </source>
</evidence>
<evidence type="ECO:0000256" key="7">
    <source>
        <dbReference type="HAMAP-Rule" id="MF_00736"/>
    </source>
</evidence>
<evidence type="ECO:0000256" key="9">
    <source>
        <dbReference type="RuleBase" id="RU003979"/>
    </source>
</evidence>
<dbReference type="InterPro" id="IPR006519">
    <property type="entry name" value="Ribosomal_uL11_bac-typ"/>
</dbReference>
<dbReference type="SUPFAM" id="SSF46906">
    <property type="entry name" value="Ribosomal protein L11, C-terminal domain"/>
    <property type="match status" value="1"/>
</dbReference>
<name>A0A1G2DYQ7_9BACT</name>
<reference evidence="12 13" key="1">
    <citation type="journal article" date="2016" name="Nat. Commun.">
        <title>Thousands of microbial genomes shed light on interconnected biogeochemical processes in an aquifer system.</title>
        <authorList>
            <person name="Anantharaman K."/>
            <person name="Brown C.T."/>
            <person name="Hug L.A."/>
            <person name="Sharon I."/>
            <person name="Castelle C.J."/>
            <person name="Probst A.J."/>
            <person name="Thomas B.C."/>
            <person name="Singh A."/>
            <person name="Wilkins M.J."/>
            <person name="Karaoz U."/>
            <person name="Brodie E.L."/>
            <person name="Williams K.H."/>
            <person name="Hubbard S.S."/>
            <person name="Banfield J.F."/>
        </authorList>
    </citation>
    <scope>NUCLEOTIDE SEQUENCE [LARGE SCALE GENOMIC DNA]</scope>
</reference>
<evidence type="ECO:0000259" key="11">
    <source>
        <dbReference type="Pfam" id="PF03946"/>
    </source>
</evidence>
<dbReference type="InterPro" id="IPR020785">
    <property type="entry name" value="Ribosomal_uL11_CS"/>
</dbReference>
<evidence type="ECO:0000256" key="5">
    <source>
        <dbReference type="ARBA" id="ARBA00022980"/>
    </source>
</evidence>
<dbReference type="InterPro" id="IPR036796">
    <property type="entry name" value="Ribosomal_uL11_N_sf"/>
</dbReference>
<dbReference type="InterPro" id="IPR020784">
    <property type="entry name" value="Ribosomal_uL11_N"/>
</dbReference>
<dbReference type="GO" id="GO:0006412">
    <property type="term" value="P:translation"/>
    <property type="evidence" value="ECO:0007669"/>
    <property type="project" value="UniProtKB-UniRule"/>
</dbReference>
<dbReference type="InterPro" id="IPR036769">
    <property type="entry name" value="Ribosomal_uL11_C_sf"/>
</dbReference>
<feature type="domain" description="Large ribosomal subunit protein uL11 C-terminal" evidence="10">
    <location>
        <begin position="71"/>
        <end position="139"/>
    </location>
</feature>
<dbReference type="SUPFAM" id="SSF54747">
    <property type="entry name" value="Ribosomal L11/L12e N-terminal domain"/>
    <property type="match status" value="1"/>
</dbReference>
<comment type="subunit">
    <text evidence="7">Part of the ribosomal stalk of the 50S ribosomal subunit. Interacts with L10 and the large rRNA to form the base of the stalk. L10 forms an elongated spine to which L12 dimers bind in a sequential fashion forming a multimeric L10(L12)X complex.</text>
</comment>
<keyword evidence="5 7" id="KW-0689">Ribosomal protein</keyword>
<evidence type="ECO:0000313" key="13">
    <source>
        <dbReference type="Proteomes" id="UP000178893"/>
    </source>
</evidence>
<dbReference type="FunFam" id="3.30.1550.10:FF:000006">
    <property type="entry name" value="50S ribosomal protein L11"/>
    <property type="match status" value="1"/>
</dbReference>
<sequence length="141" mass="15165">MAKKIKAIIKLQIQAGSATPAPPVGPALAPHGLNMSEFCQKFNEATKEQSGFKIPVLITVYGDRTYSFKLKQPPASELLKKAAAIEKGSGVPNKTKVAKITKAQLKEIAQKKMSDLNTTDVDQAMKIIAGTAKNMGIEIEK</sequence>
<dbReference type="PANTHER" id="PTHR11661:SF1">
    <property type="entry name" value="LARGE RIBOSOMAL SUBUNIT PROTEIN UL11M"/>
    <property type="match status" value="1"/>
</dbReference>
<gene>
    <name evidence="7" type="primary">rplK</name>
    <name evidence="12" type="ORF">A2V72_01310</name>
</gene>
<dbReference type="HAMAP" id="MF_00736">
    <property type="entry name" value="Ribosomal_uL11"/>
    <property type="match status" value="1"/>
</dbReference>
<dbReference type="InterPro" id="IPR020783">
    <property type="entry name" value="Ribosomal_uL11_C"/>
</dbReference>
<dbReference type="CDD" id="cd00349">
    <property type="entry name" value="Ribosomal_L11"/>
    <property type="match status" value="1"/>
</dbReference>
<evidence type="ECO:0000256" key="1">
    <source>
        <dbReference type="ARBA" id="ARBA00010537"/>
    </source>
</evidence>
<feature type="domain" description="Large ribosomal subunit protein uL11 N-terminal" evidence="11">
    <location>
        <begin position="9"/>
        <end position="66"/>
    </location>
</feature>
<dbReference type="AlphaFoldDB" id="A0A1G2DYQ7"/>
<comment type="similarity">
    <text evidence="1 7 8">Belongs to the universal ribosomal protein uL11 family.</text>
</comment>
<dbReference type="GO" id="GO:0022625">
    <property type="term" value="C:cytosolic large ribosomal subunit"/>
    <property type="evidence" value="ECO:0007669"/>
    <property type="project" value="TreeGrafter"/>
</dbReference>
<evidence type="ECO:0000256" key="8">
    <source>
        <dbReference type="RuleBase" id="RU003978"/>
    </source>
</evidence>
<evidence type="ECO:0000256" key="4">
    <source>
        <dbReference type="ARBA" id="ARBA00022884"/>
    </source>
</evidence>
<protein>
    <recommendedName>
        <fullName evidence="7">Large ribosomal subunit protein uL11</fullName>
    </recommendedName>
</protein>
<dbReference type="FunFam" id="1.10.10.250:FF:000001">
    <property type="entry name" value="50S ribosomal protein L11"/>
    <property type="match status" value="1"/>
</dbReference>
<evidence type="ECO:0000259" key="10">
    <source>
        <dbReference type="Pfam" id="PF00298"/>
    </source>
</evidence>
<dbReference type="SMART" id="SM00649">
    <property type="entry name" value="RL11"/>
    <property type="match status" value="1"/>
</dbReference>
<evidence type="ECO:0000256" key="3">
    <source>
        <dbReference type="ARBA" id="ARBA00022730"/>
    </source>
</evidence>
<keyword evidence="3 7" id="KW-0699">rRNA-binding</keyword>
<keyword evidence="6 7" id="KW-0687">Ribonucleoprotein</keyword>
<keyword evidence="4 7" id="KW-0694">RNA-binding</keyword>
<dbReference type="Gene3D" id="3.30.1550.10">
    <property type="entry name" value="Ribosomal protein L11/L12, N-terminal domain"/>
    <property type="match status" value="1"/>
</dbReference>
<dbReference type="PROSITE" id="PS00359">
    <property type="entry name" value="RIBOSOMAL_L11"/>
    <property type="match status" value="1"/>
</dbReference>
<dbReference type="EMBL" id="MHLW01000018">
    <property type="protein sequence ID" value="OGZ18058.1"/>
    <property type="molecule type" value="Genomic_DNA"/>
</dbReference>
<dbReference type="Pfam" id="PF00298">
    <property type="entry name" value="Ribosomal_L11"/>
    <property type="match status" value="1"/>
</dbReference>
<dbReference type="GO" id="GO:0003735">
    <property type="term" value="F:structural constituent of ribosome"/>
    <property type="evidence" value="ECO:0007669"/>
    <property type="project" value="InterPro"/>
</dbReference>
<comment type="caution">
    <text evidence="12">The sequence shown here is derived from an EMBL/GenBank/DDBJ whole genome shotgun (WGS) entry which is preliminary data.</text>
</comment>
<dbReference type="GO" id="GO:0070180">
    <property type="term" value="F:large ribosomal subunit rRNA binding"/>
    <property type="evidence" value="ECO:0007669"/>
    <property type="project" value="UniProtKB-UniRule"/>
</dbReference>
<evidence type="ECO:0000256" key="2">
    <source>
        <dbReference type="ARBA" id="ARBA00022481"/>
    </source>
</evidence>
<keyword evidence="2 7" id="KW-0488">Methylation</keyword>
<comment type="PTM">
    <text evidence="7 9">One or more lysine residues are methylated.</text>
</comment>
<dbReference type="Proteomes" id="UP000178893">
    <property type="component" value="Unassembled WGS sequence"/>
</dbReference>
<dbReference type="Gene3D" id="1.10.10.250">
    <property type="entry name" value="Ribosomal protein L11, C-terminal domain"/>
    <property type="match status" value="1"/>
</dbReference>
<dbReference type="NCBIfam" id="TIGR01632">
    <property type="entry name" value="L11_bact"/>
    <property type="match status" value="1"/>
</dbReference>